<feature type="domain" description="RRM" evidence="9">
    <location>
        <begin position="204"/>
        <end position="282"/>
    </location>
</feature>
<feature type="domain" description="R3H" evidence="10">
    <location>
        <begin position="353"/>
        <end position="417"/>
    </location>
</feature>
<dbReference type="InterPro" id="IPR001374">
    <property type="entry name" value="R3H_dom"/>
</dbReference>
<feature type="compositionally biased region" description="Polar residues" evidence="8">
    <location>
        <begin position="302"/>
        <end position="325"/>
    </location>
</feature>
<dbReference type="SUPFAM" id="SSF82708">
    <property type="entry name" value="R3H domain"/>
    <property type="match status" value="1"/>
</dbReference>
<evidence type="ECO:0000259" key="10">
    <source>
        <dbReference type="PROSITE" id="PS51061"/>
    </source>
</evidence>
<feature type="region of interest" description="Disordered" evidence="8">
    <location>
        <begin position="288"/>
        <end position="350"/>
    </location>
</feature>
<dbReference type="EMBL" id="MU254417">
    <property type="protein sequence ID" value="KAG9240530.1"/>
    <property type="molecule type" value="Genomic_DNA"/>
</dbReference>
<dbReference type="OrthoDB" id="434258at2759"/>
<keyword evidence="12" id="KW-1185">Reference proteome</keyword>
<evidence type="ECO:0000256" key="2">
    <source>
        <dbReference type="ARBA" id="ARBA00022490"/>
    </source>
</evidence>
<dbReference type="PROSITE" id="PS51061">
    <property type="entry name" value="R3H"/>
    <property type="match status" value="1"/>
</dbReference>
<feature type="compositionally biased region" description="Basic and acidic residues" evidence="8">
    <location>
        <begin position="288"/>
        <end position="301"/>
    </location>
</feature>
<comment type="function">
    <text evidence="5">Regulates global gene expression after oxidative stress. Interacts and stabilizes mRNAs and may regulate their transition between different cytoplasmic components after oxidative stress.</text>
</comment>
<organism evidence="11 12">
    <name type="scientific">Calycina marina</name>
    <dbReference type="NCBI Taxonomy" id="1763456"/>
    <lineage>
        <taxon>Eukaryota</taxon>
        <taxon>Fungi</taxon>
        <taxon>Dikarya</taxon>
        <taxon>Ascomycota</taxon>
        <taxon>Pezizomycotina</taxon>
        <taxon>Leotiomycetes</taxon>
        <taxon>Helotiales</taxon>
        <taxon>Pezizellaceae</taxon>
        <taxon>Calycina</taxon>
    </lineage>
</organism>
<dbReference type="SMART" id="SM00360">
    <property type="entry name" value="RRM"/>
    <property type="match status" value="1"/>
</dbReference>
<dbReference type="GO" id="GO:0005737">
    <property type="term" value="C:cytoplasm"/>
    <property type="evidence" value="ECO:0007669"/>
    <property type="project" value="UniProtKB-SubCell"/>
</dbReference>
<evidence type="ECO:0000256" key="3">
    <source>
        <dbReference type="ARBA" id="ARBA00022553"/>
    </source>
</evidence>
<sequence>MSYELDTKFNMNEQYSMYAGGHNPPHRSPSSNRTYHGAATINRQPSQHFDEYAASQQQRRYQVDDHLTSRYDSPSSYHNNSQYEGHRMMAPPMNLPLNVNNNHSPRFPYDNQTWNGFGGQGGSSTVNMVNGNSRSRARLTPDLFNPPAGPNGNSNLMPTNMDPSFDHHQQYGVPGFVQPPINRDPLLQMTGSARDSGDDALIPTAIVIKNIPFAIKKEQLMETMSNLGLPLPYAFNYHFDNGVFRGLAFANFTTADETAQVIERMNHMELSGRKLRVEYKKMLPIEQRERIERDKRERRGQLQEQHQPASSSQLHAQSSMTSMNSGLGPAASPSPLSQRANGPKAGLDFDLNDPTTQDFYNKILLFKNDKDKETYVFPHNTDPEHRRIIHVLAHNMNLDHRSEGTADHRQLHLTKKFAAPPVPQIHSKYGHPLANERKALTRAATTDLSEARDTYGGGLHTLNRQTSSLLHTAGHSGDGLSNNHSAVRGVKSFAELRSWTHSPHSTFPPVEGRQTSRYAEHYSVRGNGQPTATPSLTPTSDVRSDERADISVLTNGVEQMSFNTAHNRPSMGRSNGSTATIRPSQAHSAGPIGSQRPTNGNYDDNNMNGSSTLPQRQPTIPGSEWGRNGGGFVSNRANGHANRGSGEQYWATHHELNADSEADTSDDSNGVSRPPKSLRY</sequence>
<name>A0A9P7YWH6_9HELO</name>
<accession>A0A9P7YWH6</accession>
<dbReference type="InterPro" id="IPR036867">
    <property type="entry name" value="R3H_dom_sf"/>
</dbReference>
<evidence type="ECO:0000313" key="11">
    <source>
        <dbReference type="EMBL" id="KAG9240530.1"/>
    </source>
</evidence>
<keyword evidence="2" id="KW-0963">Cytoplasm</keyword>
<keyword evidence="4 7" id="KW-0694">RNA-binding</keyword>
<dbReference type="AlphaFoldDB" id="A0A9P7YWH6"/>
<reference evidence="11" key="1">
    <citation type="journal article" date="2021" name="IMA Fungus">
        <title>Genomic characterization of three marine fungi, including Emericellopsis atlantica sp. nov. with signatures of a generalist lifestyle and marine biomass degradation.</title>
        <authorList>
            <person name="Hagestad O.C."/>
            <person name="Hou L."/>
            <person name="Andersen J.H."/>
            <person name="Hansen E.H."/>
            <person name="Altermark B."/>
            <person name="Li C."/>
            <person name="Kuhnert E."/>
            <person name="Cox R.J."/>
            <person name="Crous P.W."/>
            <person name="Spatafora J.W."/>
            <person name="Lail K."/>
            <person name="Amirebrahimi M."/>
            <person name="Lipzen A."/>
            <person name="Pangilinan J."/>
            <person name="Andreopoulos W."/>
            <person name="Hayes R.D."/>
            <person name="Ng V."/>
            <person name="Grigoriev I.V."/>
            <person name="Jackson S.A."/>
            <person name="Sutton T.D.S."/>
            <person name="Dobson A.D.W."/>
            <person name="Rama T."/>
        </authorList>
    </citation>
    <scope>NUCLEOTIDE SEQUENCE</scope>
    <source>
        <strain evidence="11">TRa3180A</strain>
    </source>
</reference>
<evidence type="ECO:0000313" key="12">
    <source>
        <dbReference type="Proteomes" id="UP000887226"/>
    </source>
</evidence>
<feature type="compositionally biased region" description="Polar residues" evidence="8">
    <location>
        <begin position="526"/>
        <end position="541"/>
    </location>
</feature>
<dbReference type="InterPro" id="IPR000504">
    <property type="entry name" value="RRM_dom"/>
</dbReference>
<evidence type="ECO:0000256" key="4">
    <source>
        <dbReference type="ARBA" id="ARBA00022884"/>
    </source>
</evidence>
<dbReference type="InterPro" id="IPR012677">
    <property type="entry name" value="Nucleotide-bd_a/b_plait_sf"/>
</dbReference>
<proteinExistence type="predicted"/>
<comment type="subunit">
    <text evidence="6">Interacts with csx1.</text>
</comment>
<feature type="compositionally biased region" description="Polar residues" evidence="8">
    <location>
        <begin position="558"/>
        <end position="587"/>
    </location>
</feature>
<dbReference type="SUPFAM" id="SSF54928">
    <property type="entry name" value="RNA-binding domain, RBD"/>
    <property type="match status" value="1"/>
</dbReference>
<protein>
    <submittedName>
        <fullName evidence="11">Uncharacterized protein</fullName>
    </submittedName>
</protein>
<dbReference type="Pfam" id="PF00076">
    <property type="entry name" value="RRM_1"/>
    <property type="match status" value="1"/>
</dbReference>
<evidence type="ECO:0000256" key="8">
    <source>
        <dbReference type="SAM" id="MobiDB-lite"/>
    </source>
</evidence>
<evidence type="ECO:0000259" key="9">
    <source>
        <dbReference type="PROSITE" id="PS50102"/>
    </source>
</evidence>
<comment type="caution">
    <text evidence="11">The sequence shown here is derived from an EMBL/GenBank/DDBJ whole genome shotgun (WGS) entry which is preliminary data.</text>
</comment>
<dbReference type="Gene3D" id="3.30.70.330">
    <property type="match status" value="1"/>
</dbReference>
<dbReference type="InterPro" id="IPR035979">
    <property type="entry name" value="RBD_domain_sf"/>
</dbReference>
<dbReference type="Proteomes" id="UP000887226">
    <property type="component" value="Unassembled WGS sequence"/>
</dbReference>
<comment type="subcellular location">
    <subcellularLocation>
        <location evidence="1">Cytoplasm</location>
    </subcellularLocation>
</comment>
<feature type="compositionally biased region" description="Polar residues" evidence="8">
    <location>
        <begin position="595"/>
        <end position="620"/>
    </location>
</feature>
<dbReference type="Pfam" id="PF01424">
    <property type="entry name" value="R3H"/>
    <property type="match status" value="1"/>
</dbReference>
<dbReference type="Gene3D" id="3.30.1370.50">
    <property type="entry name" value="R3H-like domain"/>
    <property type="match status" value="1"/>
</dbReference>
<evidence type="ECO:0000256" key="1">
    <source>
        <dbReference type="ARBA" id="ARBA00004496"/>
    </source>
</evidence>
<feature type="region of interest" description="Disordered" evidence="8">
    <location>
        <begin position="524"/>
        <end position="545"/>
    </location>
</feature>
<dbReference type="GO" id="GO:0071014">
    <property type="term" value="C:post-mRNA release spliceosomal complex"/>
    <property type="evidence" value="ECO:0007669"/>
    <property type="project" value="UniProtKB-ARBA"/>
</dbReference>
<gene>
    <name evidence="11" type="ORF">BJ878DRAFT_560671</name>
</gene>
<evidence type="ECO:0000256" key="6">
    <source>
        <dbReference type="ARBA" id="ARBA00062407"/>
    </source>
</evidence>
<dbReference type="SMART" id="SM00393">
    <property type="entry name" value="R3H"/>
    <property type="match status" value="1"/>
</dbReference>
<keyword evidence="3" id="KW-0597">Phosphoprotein</keyword>
<dbReference type="PROSITE" id="PS50102">
    <property type="entry name" value="RRM"/>
    <property type="match status" value="1"/>
</dbReference>
<dbReference type="FunFam" id="3.30.70.330:FF:000183">
    <property type="entry name" value="R3H domain containing protein"/>
    <property type="match status" value="1"/>
</dbReference>
<evidence type="ECO:0000256" key="7">
    <source>
        <dbReference type="PROSITE-ProRule" id="PRU00176"/>
    </source>
</evidence>
<evidence type="ECO:0000256" key="5">
    <source>
        <dbReference type="ARBA" id="ARBA00055199"/>
    </source>
</evidence>
<dbReference type="GO" id="GO:0003723">
    <property type="term" value="F:RNA binding"/>
    <property type="evidence" value="ECO:0007669"/>
    <property type="project" value="UniProtKB-UniRule"/>
</dbReference>
<feature type="region of interest" description="Disordered" evidence="8">
    <location>
        <begin position="558"/>
        <end position="680"/>
    </location>
</feature>